<dbReference type="FunCoup" id="A0A6G9IDT6">
    <property type="interactions" value="49"/>
</dbReference>
<evidence type="ECO:0000256" key="1">
    <source>
        <dbReference type="ARBA" id="ARBA00004533"/>
    </source>
</evidence>
<organism evidence="9 10">
    <name type="scientific">Zophobihabitans entericus</name>
    <dbReference type="NCBI Taxonomy" id="1635327"/>
    <lineage>
        <taxon>Bacteria</taxon>
        <taxon>Pseudomonadati</taxon>
        <taxon>Pseudomonadota</taxon>
        <taxon>Gammaproteobacteria</taxon>
        <taxon>Orbales</taxon>
        <taxon>Orbaceae</taxon>
        <taxon>Zophobihabitans</taxon>
    </lineage>
</organism>
<reference evidence="9 10" key="1">
    <citation type="submission" date="2020-03" db="EMBL/GenBank/DDBJ databases">
        <title>Complete genome sequence of Orbus sp. IPMB12 (BCRC 80908).</title>
        <authorList>
            <person name="Lo W.-S."/>
            <person name="Chang T.-H."/>
            <person name="Kuo C.-H."/>
        </authorList>
    </citation>
    <scope>NUCLEOTIDE SEQUENCE [LARGE SCALE GENOMIC DNA]</scope>
    <source>
        <strain evidence="9 10">IPMB12</strain>
    </source>
</reference>
<keyword evidence="10" id="KW-1185">Reference proteome</keyword>
<sequence>MENETKPTHSQNKMAKITRYKFWSPIWIIPIVTILIGAWVIFSHFMEQGRSFTLITSDASGIVAGKTVIKSRSVDVGVIESVTLSEDFSQVVIKGRLNQNMDSLLNKNSIFWIVKPQIDKDGVSGLGTLLSGVYIELSPGSGTDEYNNKPFQLLESAPLASPNTPGIRINLVSTQSGVISKGAPVLFRGFKVGNVETSDFDPLNRSMTYRLFIKHPYESLVTENVRFWREGGVNFDLSPRGASLEVPSIEVLLAGGISFDLPDGAAAGNQATELAKYTLFDDKRSIQESQYTQYKEYLLFFKDSIAGLSKGAPVEYRGIRLGTVWEVPYYVPEMTSIAAFKFNIPVLIRMEPERLSEVKVDGFALLDTFIAEQKNGLRAAIKSANLFTGSMYIDLDFYTEGIEQTNATPEKAYGLDVIQTVPAGLSQIQAKVIQTLDNLNRLPLDQTVAEMNKVLAEGQKLLDSLNGMASSKEAQNIPKDLQNTIKRLEETLKGLQPGSDFHNSLQTDMEKFGQTLEKLQPLLDTLNEKSNALIFAAPTKQDPQPKAREN</sequence>
<name>A0A6G9IDT6_9GAMM</name>
<accession>A0A6G9IDT6</accession>
<keyword evidence="4 7" id="KW-0812">Transmembrane</keyword>
<evidence type="ECO:0000256" key="7">
    <source>
        <dbReference type="SAM" id="Phobius"/>
    </source>
</evidence>
<dbReference type="Pfam" id="PF02470">
    <property type="entry name" value="MlaD"/>
    <property type="match status" value="3"/>
</dbReference>
<gene>
    <name evidence="9" type="primary">pqiB</name>
    <name evidence="9" type="ORF">IPMB12_09330</name>
</gene>
<feature type="domain" description="Mce/MlaD" evidence="8">
    <location>
        <begin position="49"/>
        <end position="140"/>
    </location>
</feature>
<dbReference type="InParanoid" id="A0A6G9IDT6"/>
<keyword evidence="2" id="KW-1003">Cell membrane</keyword>
<dbReference type="Proteomes" id="UP000501168">
    <property type="component" value="Chromosome"/>
</dbReference>
<dbReference type="InterPro" id="IPR051800">
    <property type="entry name" value="PqiA-PqiB_transport"/>
</dbReference>
<proteinExistence type="predicted"/>
<evidence type="ECO:0000259" key="8">
    <source>
        <dbReference type="Pfam" id="PF02470"/>
    </source>
</evidence>
<evidence type="ECO:0000256" key="4">
    <source>
        <dbReference type="ARBA" id="ARBA00022692"/>
    </source>
</evidence>
<evidence type="ECO:0000313" key="10">
    <source>
        <dbReference type="Proteomes" id="UP000501168"/>
    </source>
</evidence>
<protein>
    <submittedName>
        <fullName evidence="9">Intermembrane transport protein PqiB</fullName>
    </submittedName>
</protein>
<dbReference type="GO" id="GO:0005886">
    <property type="term" value="C:plasma membrane"/>
    <property type="evidence" value="ECO:0007669"/>
    <property type="project" value="UniProtKB-SubCell"/>
</dbReference>
<evidence type="ECO:0000256" key="6">
    <source>
        <dbReference type="ARBA" id="ARBA00023136"/>
    </source>
</evidence>
<keyword evidence="3" id="KW-0997">Cell inner membrane</keyword>
<evidence type="ECO:0000256" key="3">
    <source>
        <dbReference type="ARBA" id="ARBA00022519"/>
    </source>
</evidence>
<keyword evidence="6 7" id="KW-0472">Membrane</keyword>
<feature type="domain" description="Mce/MlaD" evidence="8">
    <location>
        <begin position="166"/>
        <end position="226"/>
    </location>
</feature>
<keyword evidence="5 7" id="KW-1133">Transmembrane helix</keyword>
<dbReference type="KEGG" id="orb:IPMB12_09330"/>
<dbReference type="RefSeq" id="WP_166917085.1">
    <property type="nucleotide sequence ID" value="NZ_CP050253.1"/>
</dbReference>
<feature type="transmembrane region" description="Helical" evidence="7">
    <location>
        <begin position="20"/>
        <end position="42"/>
    </location>
</feature>
<evidence type="ECO:0000313" key="9">
    <source>
        <dbReference type="EMBL" id="QIQ21864.1"/>
    </source>
</evidence>
<feature type="domain" description="Mce/MlaD" evidence="8">
    <location>
        <begin position="303"/>
        <end position="397"/>
    </location>
</feature>
<dbReference type="PANTHER" id="PTHR30462:SF2">
    <property type="entry name" value="INTERMEMBRANE TRANSPORT PROTEIN PQIB"/>
    <property type="match status" value="1"/>
</dbReference>
<dbReference type="PANTHER" id="PTHR30462">
    <property type="entry name" value="INTERMEMBRANE TRANSPORT PROTEIN PQIB-RELATED"/>
    <property type="match status" value="1"/>
</dbReference>
<dbReference type="NCBIfam" id="NF008070">
    <property type="entry name" value="PRK10807.1"/>
    <property type="match status" value="1"/>
</dbReference>
<dbReference type="AlphaFoldDB" id="A0A6G9IDT6"/>
<comment type="subcellular location">
    <subcellularLocation>
        <location evidence="1">Cell inner membrane</location>
    </subcellularLocation>
</comment>
<evidence type="ECO:0000256" key="5">
    <source>
        <dbReference type="ARBA" id="ARBA00022989"/>
    </source>
</evidence>
<evidence type="ECO:0000256" key="2">
    <source>
        <dbReference type="ARBA" id="ARBA00022475"/>
    </source>
</evidence>
<dbReference type="InterPro" id="IPR003399">
    <property type="entry name" value="Mce/MlaD"/>
</dbReference>
<dbReference type="EMBL" id="CP050253">
    <property type="protein sequence ID" value="QIQ21864.1"/>
    <property type="molecule type" value="Genomic_DNA"/>
</dbReference>